<dbReference type="EMBL" id="KL363239">
    <property type="protein sequence ID" value="KFD51431.1"/>
    <property type="molecule type" value="Genomic_DNA"/>
</dbReference>
<organism evidence="1 3">
    <name type="scientific">Trichuris suis</name>
    <name type="common">pig whipworm</name>
    <dbReference type="NCBI Taxonomy" id="68888"/>
    <lineage>
        <taxon>Eukaryota</taxon>
        <taxon>Metazoa</taxon>
        <taxon>Ecdysozoa</taxon>
        <taxon>Nematoda</taxon>
        <taxon>Enoplea</taxon>
        <taxon>Dorylaimia</taxon>
        <taxon>Trichinellida</taxon>
        <taxon>Trichuridae</taxon>
        <taxon>Trichuris</taxon>
    </lineage>
</organism>
<name>A0A085M2I5_9BILA</name>
<reference evidence="1 3" key="1">
    <citation type="journal article" date="2014" name="Nat. Genet.">
        <title>Genome and transcriptome of the porcine whipworm Trichuris suis.</title>
        <authorList>
            <person name="Jex A.R."/>
            <person name="Nejsum P."/>
            <person name="Schwarz E.M."/>
            <person name="Hu L."/>
            <person name="Young N.D."/>
            <person name="Hall R.S."/>
            <person name="Korhonen P.K."/>
            <person name="Liao S."/>
            <person name="Thamsborg S."/>
            <person name="Xia J."/>
            <person name="Xu P."/>
            <person name="Wang S."/>
            <person name="Scheerlinck J.P."/>
            <person name="Hofmann A."/>
            <person name="Sternberg P.W."/>
            <person name="Wang J."/>
            <person name="Gasser R.B."/>
        </authorList>
    </citation>
    <scope>NUCLEOTIDE SEQUENCE [LARGE SCALE GENOMIC DNA]</scope>
    <source>
        <strain evidence="2">DCEP-RM93F</strain>
        <strain evidence="1">DCEP-RM93M</strain>
    </source>
</reference>
<dbReference type="Proteomes" id="UP000030758">
    <property type="component" value="Unassembled WGS sequence"/>
</dbReference>
<proteinExistence type="predicted"/>
<keyword evidence="3" id="KW-1185">Reference proteome</keyword>
<dbReference type="Proteomes" id="UP000030764">
    <property type="component" value="Unassembled WGS sequence"/>
</dbReference>
<accession>A0A085M2I5</accession>
<sequence>MRPSLAVDASNPDRTRCMSTDTLSSTECDAVDLPLPLVRCSCLNGAVSFKRDWIVPPSLKTISRQPNFSSANVWNSIQRPHGYPRYCISLPRQVTHWTVVGNE</sequence>
<dbReference type="EMBL" id="KL367533">
    <property type="protein sequence ID" value="KFD65757.1"/>
    <property type="molecule type" value="Genomic_DNA"/>
</dbReference>
<evidence type="ECO:0000313" key="3">
    <source>
        <dbReference type="Proteomes" id="UP000030764"/>
    </source>
</evidence>
<gene>
    <name evidence="1" type="ORF">M513_07644</name>
    <name evidence="2" type="ORF">M514_07644</name>
</gene>
<protein>
    <submittedName>
        <fullName evidence="1">Uncharacterized protein</fullName>
    </submittedName>
</protein>
<dbReference type="AlphaFoldDB" id="A0A085M2I5"/>
<evidence type="ECO:0000313" key="2">
    <source>
        <dbReference type="EMBL" id="KFD65757.1"/>
    </source>
</evidence>
<evidence type="ECO:0000313" key="1">
    <source>
        <dbReference type="EMBL" id="KFD51431.1"/>
    </source>
</evidence>